<keyword evidence="2" id="KW-1185">Reference proteome</keyword>
<dbReference type="AlphaFoldDB" id="A0A1I0FR89"/>
<evidence type="ECO:0000313" key="2">
    <source>
        <dbReference type="Proteomes" id="UP000242642"/>
    </source>
</evidence>
<sequence length="66" mass="7603">MFITLTTGTHEDAKMRVNVNHIVSYVKFSRESYTQLVTSEMQANDYSAVKETPEEIDMLIKQAMET</sequence>
<proteinExistence type="predicted"/>
<dbReference type="Proteomes" id="UP000242642">
    <property type="component" value="Unassembled WGS sequence"/>
</dbReference>
<evidence type="ECO:0000313" key="1">
    <source>
        <dbReference type="EMBL" id="SET60141.1"/>
    </source>
</evidence>
<organism evidence="1 2">
    <name type="scientific">Thorsellia anophelis DSM 18579</name>
    <dbReference type="NCBI Taxonomy" id="1123402"/>
    <lineage>
        <taxon>Bacteria</taxon>
        <taxon>Pseudomonadati</taxon>
        <taxon>Pseudomonadota</taxon>
        <taxon>Gammaproteobacteria</taxon>
        <taxon>Enterobacterales</taxon>
        <taxon>Thorselliaceae</taxon>
        <taxon>Thorsellia</taxon>
    </lineage>
</organism>
<dbReference type="RefSeq" id="WP_093322515.1">
    <property type="nucleotide sequence ID" value="NZ_FOHV01000045.1"/>
</dbReference>
<accession>A0A1I0FR89</accession>
<reference evidence="2" key="1">
    <citation type="submission" date="2016-10" db="EMBL/GenBank/DDBJ databases">
        <authorList>
            <person name="Varghese N."/>
            <person name="Submissions S."/>
        </authorList>
    </citation>
    <scope>NUCLEOTIDE SEQUENCE [LARGE SCALE GENOMIC DNA]</scope>
    <source>
        <strain evidence="2">DSM 18579</strain>
    </source>
</reference>
<dbReference type="EMBL" id="FOHV01000045">
    <property type="protein sequence ID" value="SET60141.1"/>
    <property type="molecule type" value="Genomic_DNA"/>
</dbReference>
<name>A0A1I0FR89_9GAMM</name>
<dbReference type="STRING" id="1123402.SAMN02583745_02844"/>
<gene>
    <name evidence="1" type="ORF">SAMN02583745_02844</name>
</gene>
<protein>
    <submittedName>
        <fullName evidence="1">Uncharacterized protein</fullName>
    </submittedName>
</protein>